<dbReference type="SUPFAM" id="SSF110581">
    <property type="entry name" value="Indigoidine synthase A-like"/>
    <property type="match status" value="1"/>
</dbReference>
<protein>
    <submittedName>
        <fullName evidence="6">Pseudouridine-5'-phosphate glycosidase</fullName>
    </submittedName>
</protein>
<dbReference type="Pfam" id="PF04227">
    <property type="entry name" value="Indigoidine_A"/>
    <property type="match status" value="1"/>
</dbReference>
<dbReference type="GO" id="GO:0005737">
    <property type="term" value="C:cytoplasm"/>
    <property type="evidence" value="ECO:0007669"/>
    <property type="project" value="TreeGrafter"/>
</dbReference>
<evidence type="ECO:0000313" key="7">
    <source>
        <dbReference type="Proteomes" id="UP000735302"/>
    </source>
</evidence>
<organism evidence="6 7">
    <name type="scientific">Plakobranchus ocellatus</name>
    <dbReference type="NCBI Taxonomy" id="259542"/>
    <lineage>
        <taxon>Eukaryota</taxon>
        <taxon>Metazoa</taxon>
        <taxon>Spiralia</taxon>
        <taxon>Lophotrochozoa</taxon>
        <taxon>Mollusca</taxon>
        <taxon>Gastropoda</taxon>
        <taxon>Heterobranchia</taxon>
        <taxon>Euthyneura</taxon>
        <taxon>Panpulmonata</taxon>
        <taxon>Sacoglossa</taxon>
        <taxon>Placobranchoidea</taxon>
        <taxon>Plakobranchidae</taxon>
        <taxon>Plakobranchus</taxon>
    </lineage>
</organism>
<dbReference type="Gene3D" id="3.40.1790.10">
    <property type="entry name" value="Indigoidine synthase domain"/>
    <property type="match status" value="1"/>
</dbReference>
<keyword evidence="5 6" id="KW-0326">Glycosidase</keyword>
<dbReference type="Proteomes" id="UP000735302">
    <property type="component" value="Unassembled WGS sequence"/>
</dbReference>
<dbReference type="EMBL" id="BLXT01003538">
    <property type="protein sequence ID" value="GFO01714.1"/>
    <property type="molecule type" value="Genomic_DNA"/>
</dbReference>
<name>A0AAV4A264_9GAST</name>
<keyword evidence="3" id="KW-0464">Manganese</keyword>
<evidence type="ECO:0000256" key="1">
    <source>
        <dbReference type="ARBA" id="ARBA00022723"/>
    </source>
</evidence>
<proteinExistence type="predicted"/>
<sequence>MNDTDIILRLAEKNSKLAKISRRDLASVLGQDGSGGMTVLATIFATGGIGGVHRGAETKGLNPPPALKTKTTKANQTYYAFLMADFDVSADLTERGRTPVAAVSYGVKSILDIPKTLEYLPPCSATKRHTYYRRSTSRKQWRLLQSLLATLANGAQL</sequence>
<dbReference type="AlphaFoldDB" id="A0AAV4A264"/>
<evidence type="ECO:0000256" key="4">
    <source>
        <dbReference type="ARBA" id="ARBA00023239"/>
    </source>
</evidence>
<dbReference type="InterPro" id="IPR007342">
    <property type="entry name" value="PsuG"/>
</dbReference>
<evidence type="ECO:0000256" key="3">
    <source>
        <dbReference type="ARBA" id="ARBA00023211"/>
    </source>
</evidence>
<gene>
    <name evidence="6" type="ORF">PoB_002821900</name>
</gene>
<accession>A0AAV4A264</accession>
<dbReference type="InterPro" id="IPR022830">
    <property type="entry name" value="Indigdn_synthA-like"/>
</dbReference>
<dbReference type="PANTHER" id="PTHR42909">
    <property type="entry name" value="ZGC:136858"/>
    <property type="match status" value="1"/>
</dbReference>
<keyword evidence="4" id="KW-0456">Lyase</keyword>
<dbReference type="GO" id="GO:0016798">
    <property type="term" value="F:hydrolase activity, acting on glycosyl bonds"/>
    <property type="evidence" value="ECO:0007669"/>
    <property type="project" value="UniProtKB-KW"/>
</dbReference>
<reference evidence="6 7" key="1">
    <citation type="journal article" date="2021" name="Elife">
        <title>Chloroplast acquisition without the gene transfer in kleptoplastic sea slugs, Plakobranchus ocellatus.</title>
        <authorList>
            <person name="Maeda T."/>
            <person name="Takahashi S."/>
            <person name="Yoshida T."/>
            <person name="Shimamura S."/>
            <person name="Takaki Y."/>
            <person name="Nagai Y."/>
            <person name="Toyoda A."/>
            <person name="Suzuki Y."/>
            <person name="Arimoto A."/>
            <person name="Ishii H."/>
            <person name="Satoh N."/>
            <person name="Nishiyama T."/>
            <person name="Hasebe M."/>
            <person name="Maruyama T."/>
            <person name="Minagawa J."/>
            <person name="Obokata J."/>
            <person name="Shigenobu S."/>
        </authorList>
    </citation>
    <scope>NUCLEOTIDE SEQUENCE [LARGE SCALE GENOMIC DNA]</scope>
</reference>
<evidence type="ECO:0000256" key="5">
    <source>
        <dbReference type="ARBA" id="ARBA00023295"/>
    </source>
</evidence>
<keyword evidence="2" id="KW-0378">Hydrolase</keyword>
<dbReference type="GO" id="GO:0046872">
    <property type="term" value="F:metal ion binding"/>
    <property type="evidence" value="ECO:0007669"/>
    <property type="project" value="UniProtKB-KW"/>
</dbReference>
<keyword evidence="7" id="KW-1185">Reference proteome</keyword>
<keyword evidence="1" id="KW-0479">Metal-binding</keyword>
<dbReference type="GO" id="GO:0004730">
    <property type="term" value="F:pseudouridylate synthase activity"/>
    <property type="evidence" value="ECO:0007669"/>
    <property type="project" value="InterPro"/>
</dbReference>
<evidence type="ECO:0000313" key="6">
    <source>
        <dbReference type="EMBL" id="GFO01714.1"/>
    </source>
</evidence>
<evidence type="ECO:0000256" key="2">
    <source>
        <dbReference type="ARBA" id="ARBA00022801"/>
    </source>
</evidence>
<dbReference type="PANTHER" id="PTHR42909:SF1">
    <property type="entry name" value="CARBOHYDRATE KINASE PFKB DOMAIN-CONTAINING PROTEIN"/>
    <property type="match status" value="1"/>
</dbReference>
<comment type="caution">
    <text evidence="6">The sequence shown here is derived from an EMBL/GenBank/DDBJ whole genome shotgun (WGS) entry which is preliminary data.</text>
</comment>